<accession>A0A164Z8E4</accession>
<feature type="signal peptide" evidence="1">
    <location>
        <begin position="1"/>
        <end position="24"/>
    </location>
</feature>
<dbReference type="AlphaFoldDB" id="A0A164Z8E4"/>
<evidence type="ECO:0000256" key="1">
    <source>
        <dbReference type="SAM" id="SignalP"/>
    </source>
</evidence>
<protein>
    <submittedName>
        <fullName evidence="2">Uncharacterized protein</fullName>
    </submittedName>
</protein>
<keyword evidence="1" id="KW-0732">Signal</keyword>
<evidence type="ECO:0000313" key="3">
    <source>
        <dbReference type="Proteomes" id="UP000076858"/>
    </source>
</evidence>
<sequence length="118" mass="14052">MKLHHLSIFLFVVLLTLASSSVEAGRRRRQLDASPTVYRARFNRPLVTRNSVRQPSARQPVRYRAYIRDTADLSNLRYRIRIPVRSDVINAGRPVIHNPRRFMKFDYEHPDHYHIYHS</sequence>
<gene>
    <name evidence="2" type="ORF">APZ42_018218</name>
</gene>
<name>A0A164Z8E4_9CRUS</name>
<feature type="chain" id="PRO_5007854800" evidence="1">
    <location>
        <begin position="25"/>
        <end position="118"/>
    </location>
</feature>
<comment type="caution">
    <text evidence="2">The sequence shown here is derived from an EMBL/GenBank/DDBJ whole genome shotgun (WGS) entry which is preliminary data.</text>
</comment>
<dbReference type="Proteomes" id="UP000076858">
    <property type="component" value="Unassembled WGS sequence"/>
</dbReference>
<proteinExistence type="predicted"/>
<keyword evidence="3" id="KW-1185">Reference proteome</keyword>
<organism evidence="2 3">
    <name type="scientific">Daphnia magna</name>
    <dbReference type="NCBI Taxonomy" id="35525"/>
    <lineage>
        <taxon>Eukaryota</taxon>
        <taxon>Metazoa</taxon>
        <taxon>Ecdysozoa</taxon>
        <taxon>Arthropoda</taxon>
        <taxon>Crustacea</taxon>
        <taxon>Branchiopoda</taxon>
        <taxon>Diplostraca</taxon>
        <taxon>Cladocera</taxon>
        <taxon>Anomopoda</taxon>
        <taxon>Daphniidae</taxon>
        <taxon>Daphnia</taxon>
    </lineage>
</organism>
<dbReference type="EMBL" id="LRGB01000763">
    <property type="protein sequence ID" value="KZS16074.1"/>
    <property type="molecule type" value="Genomic_DNA"/>
</dbReference>
<evidence type="ECO:0000313" key="2">
    <source>
        <dbReference type="EMBL" id="KZS16074.1"/>
    </source>
</evidence>
<reference evidence="2 3" key="1">
    <citation type="submission" date="2016-03" db="EMBL/GenBank/DDBJ databases">
        <title>EvidentialGene: Evidence-directed Construction of Genes on Genomes.</title>
        <authorList>
            <person name="Gilbert D.G."/>
            <person name="Choi J.-H."/>
            <person name="Mockaitis K."/>
            <person name="Colbourne J."/>
            <person name="Pfrender M."/>
        </authorList>
    </citation>
    <scope>NUCLEOTIDE SEQUENCE [LARGE SCALE GENOMIC DNA]</scope>
    <source>
        <strain evidence="2 3">Xinb3</strain>
        <tissue evidence="2">Complete organism</tissue>
    </source>
</reference>